<gene>
    <name evidence="3" type="ORF">EJ06DRAFT_28756</name>
</gene>
<sequence length="274" mass="30651">MAPLSTFLLNDTLSKIEYDCYQCDSRQRLVSEKNAFYRCTKCREPPSSKATFISFNAKEVHELIHRLPADVQLWHHHLWVCCNCGKAGYVSPEPESSMRWWMTAKASTPSLWYVNLTKEGCIACGHACCKMCPCFEGPRRYARHRPNRLDLAGLKFPQLAVSIPQAESSLEESHEVGLDTRSRFKAVMARLEQARSAGKRHVRPGLNWAVPTFGKGRQSMDPASMASESLSTPASTKATSSEDSCGSSEKSVVVFMDTNYEVVKLPAVRADGFF</sequence>
<evidence type="ECO:0000259" key="2">
    <source>
        <dbReference type="PROSITE" id="PS51379"/>
    </source>
</evidence>
<dbReference type="EMBL" id="ML996687">
    <property type="protein sequence ID" value="KAF2405515.1"/>
    <property type="molecule type" value="Genomic_DNA"/>
</dbReference>
<name>A0A6G1IC02_9PEZI</name>
<dbReference type="Proteomes" id="UP000799640">
    <property type="component" value="Unassembled WGS sequence"/>
</dbReference>
<feature type="domain" description="4Fe-4S ferredoxin-type" evidence="2">
    <location>
        <begin position="112"/>
        <end position="143"/>
    </location>
</feature>
<evidence type="ECO:0000256" key="1">
    <source>
        <dbReference type="SAM" id="MobiDB-lite"/>
    </source>
</evidence>
<dbReference type="AlphaFoldDB" id="A0A6G1IC02"/>
<accession>A0A6G1IC02</accession>
<evidence type="ECO:0000313" key="3">
    <source>
        <dbReference type="EMBL" id="KAF2405515.1"/>
    </source>
</evidence>
<organism evidence="3 4">
    <name type="scientific">Trichodelitschia bisporula</name>
    <dbReference type="NCBI Taxonomy" id="703511"/>
    <lineage>
        <taxon>Eukaryota</taxon>
        <taxon>Fungi</taxon>
        <taxon>Dikarya</taxon>
        <taxon>Ascomycota</taxon>
        <taxon>Pezizomycotina</taxon>
        <taxon>Dothideomycetes</taxon>
        <taxon>Dothideomycetes incertae sedis</taxon>
        <taxon>Phaeotrichales</taxon>
        <taxon>Phaeotrichaceae</taxon>
        <taxon>Trichodelitschia</taxon>
    </lineage>
</organism>
<dbReference type="PROSITE" id="PS51379">
    <property type="entry name" value="4FE4S_FER_2"/>
    <property type="match status" value="1"/>
</dbReference>
<reference evidence="3" key="1">
    <citation type="journal article" date="2020" name="Stud. Mycol.">
        <title>101 Dothideomycetes genomes: a test case for predicting lifestyles and emergence of pathogens.</title>
        <authorList>
            <person name="Haridas S."/>
            <person name="Albert R."/>
            <person name="Binder M."/>
            <person name="Bloem J."/>
            <person name="Labutti K."/>
            <person name="Salamov A."/>
            <person name="Andreopoulos B."/>
            <person name="Baker S."/>
            <person name="Barry K."/>
            <person name="Bills G."/>
            <person name="Bluhm B."/>
            <person name="Cannon C."/>
            <person name="Castanera R."/>
            <person name="Culley D."/>
            <person name="Daum C."/>
            <person name="Ezra D."/>
            <person name="Gonzalez J."/>
            <person name="Henrissat B."/>
            <person name="Kuo A."/>
            <person name="Liang C."/>
            <person name="Lipzen A."/>
            <person name="Lutzoni F."/>
            <person name="Magnuson J."/>
            <person name="Mondo S."/>
            <person name="Nolan M."/>
            <person name="Ohm R."/>
            <person name="Pangilinan J."/>
            <person name="Park H.-J."/>
            <person name="Ramirez L."/>
            <person name="Alfaro M."/>
            <person name="Sun H."/>
            <person name="Tritt A."/>
            <person name="Yoshinaga Y."/>
            <person name="Zwiers L.-H."/>
            <person name="Turgeon B."/>
            <person name="Goodwin S."/>
            <person name="Spatafora J."/>
            <person name="Crous P."/>
            <person name="Grigoriev I."/>
        </authorList>
    </citation>
    <scope>NUCLEOTIDE SEQUENCE</scope>
    <source>
        <strain evidence="3">CBS 262.69</strain>
    </source>
</reference>
<protein>
    <recommendedName>
        <fullName evidence="2">4Fe-4S ferredoxin-type domain-containing protein</fullName>
    </recommendedName>
</protein>
<feature type="region of interest" description="Disordered" evidence="1">
    <location>
        <begin position="217"/>
        <end position="245"/>
    </location>
</feature>
<dbReference type="InterPro" id="IPR017896">
    <property type="entry name" value="4Fe4S_Fe-S-bd"/>
</dbReference>
<proteinExistence type="predicted"/>
<keyword evidence="4" id="KW-1185">Reference proteome</keyword>
<feature type="compositionally biased region" description="Polar residues" evidence="1">
    <location>
        <begin position="226"/>
        <end position="239"/>
    </location>
</feature>
<evidence type="ECO:0000313" key="4">
    <source>
        <dbReference type="Proteomes" id="UP000799640"/>
    </source>
</evidence>